<evidence type="ECO:0000313" key="1">
    <source>
        <dbReference type="EMBL" id="GGO84850.1"/>
    </source>
</evidence>
<dbReference type="EMBL" id="BMNI01000001">
    <property type="protein sequence ID" value="GGO84850.1"/>
    <property type="molecule type" value="Genomic_DNA"/>
</dbReference>
<sequence length="53" mass="5690">MEITTTFATCAVQLRRLAMPSAAAFGGTRGWLDAPRNAKHNVPGVPVWSPPHC</sequence>
<name>A0ABQ2N6E0_9ACTN</name>
<keyword evidence="2" id="KW-1185">Reference proteome</keyword>
<protein>
    <submittedName>
        <fullName evidence="1">Uncharacterized protein</fullName>
    </submittedName>
</protein>
<dbReference type="RefSeq" id="WP_188782251.1">
    <property type="nucleotide sequence ID" value="NZ_BMNI01000001.1"/>
</dbReference>
<comment type="caution">
    <text evidence="1">The sequence shown here is derived from an EMBL/GenBank/DDBJ whole genome shotgun (WGS) entry which is preliminary data.</text>
</comment>
<evidence type="ECO:0000313" key="2">
    <source>
        <dbReference type="Proteomes" id="UP000655410"/>
    </source>
</evidence>
<organism evidence="1 2">
    <name type="scientific">Nocardioides phosphati</name>
    <dbReference type="NCBI Taxonomy" id="1867775"/>
    <lineage>
        <taxon>Bacteria</taxon>
        <taxon>Bacillati</taxon>
        <taxon>Actinomycetota</taxon>
        <taxon>Actinomycetes</taxon>
        <taxon>Propionibacteriales</taxon>
        <taxon>Nocardioidaceae</taxon>
        <taxon>Nocardioides</taxon>
    </lineage>
</organism>
<dbReference type="Proteomes" id="UP000655410">
    <property type="component" value="Unassembled WGS sequence"/>
</dbReference>
<reference evidence="2" key="1">
    <citation type="journal article" date="2019" name="Int. J. Syst. Evol. Microbiol.">
        <title>The Global Catalogue of Microorganisms (GCM) 10K type strain sequencing project: providing services to taxonomists for standard genome sequencing and annotation.</title>
        <authorList>
            <consortium name="The Broad Institute Genomics Platform"/>
            <consortium name="The Broad Institute Genome Sequencing Center for Infectious Disease"/>
            <person name="Wu L."/>
            <person name="Ma J."/>
        </authorList>
    </citation>
    <scope>NUCLEOTIDE SEQUENCE [LARGE SCALE GENOMIC DNA]</scope>
    <source>
        <strain evidence="2">CGMCC 4.7371</strain>
    </source>
</reference>
<accession>A0ABQ2N6E0</accession>
<proteinExistence type="predicted"/>
<gene>
    <name evidence="1" type="ORF">GCM10011584_03410</name>
</gene>